<dbReference type="RefSeq" id="WP_100919724.1">
    <property type="nucleotide sequence ID" value="NZ_CP020370.1"/>
</dbReference>
<evidence type="ECO:0000259" key="2">
    <source>
        <dbReference type="Pfam" id="PF04002"/>
    </source>
</evidence>
<dbReference type="OrthoDB" id="9804482at2"/>
<dbReference type="Proteomes" id="UP000232638">
    <property type="component" value="Chromosome"/>
</dbReference>
<keyword evidence="4" id="KW-1185">Reference proteome</keyword>
<reference evidence="3 4" key="1">
    <citation type="submission" date="2017-03" db="EMBL/GenBank/DDBJ databases">
        <title>Complete genome sequence of Candidatus 'Thiodictyon syntrophicum' sp. nov. strain Cad16T, a photolithoautotroph purple sulfur bacterium isolated from an alpine meromictic lake.</title>
        <authorList>
            <person name="Luedin S.M."/>
            <person name="Pothier J.F."/>
            <person name="Danza F."/>
            <person name="Storelli N."/>
            <person name="Wittwer M."/>
            <person name="Tonolla M."/>
        </authorList>
    </citation>
    <scope>NUCLEOTIDE SEQUENCE [LARGE SCALE GENOMIC DNA]</scope>
    <source>
        <strain evidence="3 4">Cad16T</strain>
    </source>
</reference>
<accession>A0A2K8U8Q9</accession>
<gene>
    <name evidence="3" type="ORF">THSYN_14140</name>
</gene>
<dbReference type="AlphaFoldDB" id="A0A2K8U8Q9"/>
<dbReference type="EMBL" id="CP020370">
    <property type="protein sequence ID" value="AUB81972.1"/>
    <property type="molecule type" value="Genomic_DNA"/>
</dbReference>
<name>A0A2K8U8Q9_9GAMM</name>
<dbReference type="KEGG" id="tsy:THSYN_14140"/>
<proteinExistence type="predicted"/>
<organism evidence="3 4">
    <name type="scientific">Candidatus Thiodictyon syntrophicum</name>
    <dbReference type="NCBI Taxonomy" id="1166950"/>
    <lineage>
        <taxon>Bacteria</taxon>
        <taxon>Pseudomonadati</taxon>
        <taxon>Pseudomonadota</taxon>
        <taxon>Gammaproteobacteria</taxon>
        <taxon>Chromatiales</taxon>
        <taxon>Chromatiaceae</taxon>
        <taxon>Thiodictyon</taxon>
    </lineage>
</organism>
<feature type="region of interest" description="Disordered" evidence="1">
    <location>
        <begin position="79"/>
        <end position="98"/>
    </location>
</feature>
<evidence type="ECO:0000313" key="3">
    <source>
        <dbReference type="EMBL" id="AUB81972.1"/>
    </source>
</evidence>
<sequence length="98" mass="10671">MSYLEGHRQRLRDRFNASGLGAFEDHEVLELLLTHENQVLRALPLHEGSIASAPVYPRLFSDAALRHHAAGEAIRMAQSMGGEVASSTNSSPTRACST</sequence>
<dbReference type="InterPro" id="IPR025657">
    <property type="entry name" value="RadC_JAB"/>
</dbReference>
<protein>
    <recommendedName>
        <fullName evidence="2">RadC-like JAB domain-containing protein</fullName>
    </recommendedName>
</protein>
<dbReference type="Pfam" id="PF04002">
    <property type="entry name" value="RadC"/>
    <property type="match status" value="1"/>
</dbReference>
<feature type="domain" description="RadC-like JAB" evidence="2">
    <location>
        <begin position="23"/>
        <end position="71"/>
    </location>
</feature>
<evidence type="ECO:0000313" key="4">
    <source>
        <dbReference type="Proteomes" id="UP000232638"/>
    </source>
</evidence>
<feature type="compositionally biased region" description="Polar residues" evidence="1">
    <location>
        <begin position="85"/>
        <end position="98"/>
    </location>
</feature>
<evidence type="ECO:0000256" key="1">
    <source>
        <dbReference type="SAM" id="MobiDB-lite"/>
    </source>
</evidence>